<protein>
    <submittedName>
        <fullName evidence="6">Ubiquitin-conjugating enzyme E2-17 kDa</fullName>
    </submittedName>
    <submittedName>
        <fullName evidence="10">Ubiquitin-conjugating_enzyme E2-17 kDa</fullName>
    </submittedName>
</protein>
<evidence type="ECO:0000256" key="1">
    <source>
        <dbReference type="ARBA" id="ARBA00022679"/>
    </source>
</evidence>
<proteinExistence type="inferred from homology"/>
<evidence type="ECO:0000313" key="14">
    <source>
        <dbReference type="Proteomes" id="UP001642409"/>
    </source>
</evidence>
<dbReference type="InterPro" id="IPR000608">
    <property type="entry name" value="UBC"/>
</dbReference>
<feature type="domain" description="UBC core" evidence="5">
    <location>
        <begin position="1"/>
        <end position="156"/>
    </location>
</feature>
<dbReference type="EMBL" id="CATOUU010000803">
    <property type="protein sequence ID" value="CAI9949744.1"/>
    <property type="molecule type" value="Genomic_DNA"/>
</dbReference>
<evidence type="ECO:0000259" key="5">
    <source>
        <dbReference type="PROSITE" id="PS50127"/>
    </source>
</evidence>
<evidence type="ECO:0000313" key="11">
    <source>
        <dbReference type="EMBL" id="CAL6049261.1"/>
    </source>
</evidence>
<keyword evidence="1" id="KW-0808">Transferase</keyword>
<evidence type="ECO:0000256" key="3">
    <source>
        <dbReference type="PROSITE-ProRule" id="PRU10133"/>
    </source>
</evidence>
<dbReference type="Gene3D" id="3.10.110.10">
    <property type="entry name" value="Ubiquitin Conjugating Enzyme"/>
    <property type="match status" value="1"/>
</dbReference>
<evidence type="ECO:0000313" key="13">
    <source>
        <dbReference type="EMBL" id="CAL6085662.1"/>
    </source>
</evidence>
<gene>
    <name evidence="10" type="ORF">HINF_LOCUS32090</name>
    <name evidence="6" type="ORF">HINF_LOCUS37389</name>
    <name evidence="7" type="ORF">HINF_LOCUS42023</name>
    <name evidence="8" type="ORF">HINF_LOCUS42486</name>
    <name evidence="11" type="ORF">HINF_LOCUS43115</name>
    <name evidence="12" type="ORF">HINF_LOCUS46572</name>
    <name evidence="13" type="ORF">HINF_LOCUS62791</name>
    <name evidence="9" type="ORF">HINF_LOCUS65352</name>
</gene>
<dbReference type="GO" id="GO:0005524">
    <property type="term" value="F:ATP binding"/>
    <property type="evidence" value="ECO:0007669"/>
    <property type="project" value="UniProtKB-UniRule"/>
</dbReference>
<dbReference type="EMBL" id="CAXDID020000108">
    <property type="protein sequence ID" value="CAL6029017.1"/>
    <property type="molecule type" value="Genomic_DNA"/>
</dbReference>
<evidence type="ECO:0000256" key="2">
    <source>
        <dbReference type="ARBA" id="ARBA00022786"/>
    </source>
</evidence>
<evidence type="ECO:0000313" key="7">
    <source>
        <dbReference type="EMBL" id="CAI9954378.1"/>
    </source>
</evidence>
<dbReference type="EMBL" id="CAXDID020000387">
    <property type="protein sequence ID" value="CAL6085662.1"/>
    <property type="molecule type" value="Genomic_DNA"/>
</dbReference>
<dbReference type="EMBL" id="CATOUU010000851">
    <property type="protein sequence ID" value="CAI9954841.1"/>
    <property type="molecule type" value="Genomic_DNA"/>
</dbReference>
<keyword evidence="4" id="KW-0067">ATP-binding</keyword>
<dbReference type="PROSITE" id="PS50127">
    <property type="entry name" value="UBC_2"/>
    <property type="match status" value="1"/>
</dbReference>
<evidence type="ECO:0000313" key="9">
    <source>
        <dbReference type="EMBL" id="CAI9977707.1"/>
    </source>
</evidence>
<sequence>MNRLQNEARKLMKEKAQHEKEGIVIQPTRPNDLSQWEIIISFSDVNSLYCNQKYRIIADIPATYPHQCPKCKFDSHIFHPNINADNGKICLNIINEENNEWTAVMSLSQIAYGLQSLVYGPNLDSPLNLDAGSIFRNQDLRAAKSLINYFYALNQK</sequence>
<comment type="caution">
    <text evidence="6">The sequence shown here is derived from an EMBL/GenBank/DDBJ whole genome shotgun (WGS) entry which is preliminary data.</text>
</comment>
<dbReference type="EMBL" id="CATOUU010000848">
    <property type="protein sequence ID" value="CAI9954378.1"/>
    <property type="molecule type" value="Genomic_DNA"/>
</dbReference>
<dbReference type="AlphaFoldDB" id="A0AA86QB84"/>
<feature type="active site" description="Glycyl thioester intermediate" evidence="3">
    <location>
        <position position="90"/>
    </location>
</feature>
<dbReference type="EMBL" id="CAXDID020000206">
    <property type="protein sequence ID" value="CAL6055494.1"/>
    <property type="molecule type" value="Genomic_DNA"/>
</dbReference>
<keyword evidence="14" id="KW-1185">Reference proteome</keyword>
<dbReference type="InterPro" id="IPR023313">
    <property type="entry name" value="UBQ-conjugating_AS"/>
</dbReference>
<evidence type="ECO:0000313" key="12">
    <source>
        <dbReference type="EMBL" id="CAL6055494.1"/>
    </source>
</evidence>
<organism evidence="6">
    <name type="scientific">Hexamita inflata</name>
    <dbReference type="NCBI Taxonomy" id="28002"/>
    <lineage>
        <taxon>Eukaryota</taxon>
        <taxon>Metamonada</taxon>
        <taxon>Diplomonadida</taxon>
        <taxon>Hexamitidae</taxon>
        <taxon>Hexamitinae</taxon>
        <taxon>Hexamita</taxon>
    </lineage>
</organism>
<evidence type="ECO:0000313" key="10">
    <source>
        <dbReference type="EMBL" id="CAL6029017.1"/>
    </source>
</evidence>
<dbReference type="PROSITE" id="PS00183">
    <property type="entry name" value="UBC_1"/>
    <property type="match status" value="1"/>
</dbReference>
<accession>A0AA86QB84</accession>
<dbReference type="GO" id="GO:0016740">
    <property type="term" value="F:transferase activity"/>
    <property type="evidence" value="ECO:0007669"/>
    <property type="project" value="UniProtKB-KW"/>
</dbReference>
<keyword evidence="2 4" id="KW-0833">Ubl conjugation pathway</keyword>
<dbReference type="SMART" id="SM00212">
    <property type="entry name" value="UBCc"/>
    <property type="match status" value="1"/>
</dbReference>
<name>A0AA86QB84_9EUKA</name>
<dbReference type="EMBL" id="CAXDID020000178">
    <property type="protein sequence ID" value="CAL6049261.1"/>
    <property type="molecule type" value="Genomic_DNA"/>
</dbReference>
<reference evidence="6" key="1">
    <citation type="submission" date="2023-06" db="EMBL/GenBank/DDBJ databases">
        <authorList>
            <person name="Kurt Z."/>
        </authorList>
    </citation>
    <scope>NUCLEOTIDE SEQUENCE</scope>
</reference>
<comment type="similarity">
    <text evidence="4">Belongs to the ubiquitin-conjugating enzyme family.</text>
</comment>
<dbReference type="PANTHER" id="PTHR24067">
    <property type="entry name" value="UBIQUITIN-CONJUGATING ENZYME E2"/>
    <property type="match status" value="1"/>
</dbReference>
<dbReference type="InterPro" id="IPR050113">
    <property type="entry name" value="Ub_conjugating_enzyme"/>
</dbReference>
<keyword evidence="4" id="KW-0547">Nucleotide-binding</keyword>
<evidence type="ECO:0000313" key="8">
    <source>
        <dbReference type="EMBL" id="CAI9954841.1"/>
    </source>
</evidence>
<evidence type="ECO:0000313" key="6">
    <source>
        <dbReference type="EMBL" id="CAI9949744.1"/>
    </source>
</evidence>
<dbReference type="Pfam" id="PF00179">
    <property type="entry name" value="UQ_con"/>
    <property type="match status" value="1"/>
</dbReference>
<reference evidence="10 14" key="2">
    <citation type="submission" date="2024-07" db="EMBL/GenBank/DDBJ databases">
        <authorList>
            <person name="Akdeniz Z."/>
        </authorList>
    </citation>
    <scope>NUCLEOTIDE SEQUENCE [LARGE SCALE GENOMIC DNA]</scope>
</reference>
<dbReference type="EMBL" id="CATOUU010001179">
    <property type="protein sequence ID" value="CAI9977707.1"/>
    <property type="molecule type" value="Genomic_DNA"/>
</dbReference>
<dbReference type="SUPFAM" id="SSF54495">
    <property type="entry name" value="UBC-like"/>
    <property type="match status" value="1"/>
</dbReference>
<evidence type="ECO:0000256" key="4">
    <source>
        <dbReference type="RuleBase" id="RU362109"/>
    </source>
</evidence>
<dbReference type="Proteomes" id="UP001642409">
    <property type="component" value="Unassembled WGS sequence"/>
</dbReference>
<dbReference type="InterPro" id="IPR016135">
    <property type="entry name" value="UBQ-conjugating_enzyme/RWD"/>
</dbReference>